<dbReference type="PANTHER" id="PTHR35149">
    <property type="entry name" value="SLL5132 PROTEIN"/>
    <property type="match status" value="1"/>
</dbReference>
<evidence type="ECO:0000313" key="4">
    <source>
        <dbReference type="Proteomes" id="UP000294239"/>
    </source>
</evidence>
<dbReference type="Pfam" id="PF07510">
    <property type="entry name" value="GmrSD_C"/>
    <property type="match status" value="1"/>
</dbReference>
<comment type="caution">
    <text evidence="3">The sequence shown here is derived from an EMBL/GenBank/DDBJ whole genome shotgun (WGS) entry which is preliminary data.</text>
</comment>
<dbReference type="PANTHER" id="PTHR35149:SF1">
    <property type="entry name" value="DUF5655 DOMAIN-CONTAINING PROTEIN"/>
    <property type="match status" value="1"/>
</dbReference>
<feature type="domain" description="GmrSD restriction endonucleases C-terminal" evidence="2">
    <location>
        <begin position="440"/>
        <end position="586"/>
    </location>
</feature>
<accession>A0ABY1YD65</accession>
<keyword evidence="4" id="KW-1185">Reference proteome</keyword>
<dbReference type="InterPro" id="IPR011089">
    <property type="entry name" value="GmrSD_C"/>
</dbReference>
<evidence type="ECO:0000259" key="2">
    <source>
        <dbReference type="Pfam" id="PF07510"/>
    </source>
</evidence>
<name>A0ABY1YD65_9HYPH</name>
<feature type="domain" description="GmrSD restriction endonucleases N-terminal" evidence="1">
    <location>
        <begin position="10"/>
        <end position="220"/>
    </location>
</feature>
<dbReference type="Pfam" id="PF03235">
    <property type="entry name" value="GmrSD_N"/>
    <property type="match status" value="1"/>
</dbReference>
<organism evidence="3 4">
    <name type="scientific">Agrobacterium cavarae</name>
    <dbReference type="NCBI Taxonomy" id="2528239"/>
    <lineage>
        <taxon>Bacteria</taxon>
        <taxon>Pseudomonadati</taxon>
        <taxon>Pseudomonadota</taxon>
        <taxon>Alphaproteobacteria</taxon>
        <taxon>Hyphomicrobiales</taxon>
        <taxon>Rhizobiaceae</taxon>
        <taxon>Rhizobium/Agrobacterium group</taxon>
        <taxon>Agrobacterium</taxon>
    </lineage>
</organism>
<dbReference type="Proteomes" id="UP000294239">
    <property type="component" value="Unassembled WGS sequence"/>
</dbReference>
<proteinExistence type="predicted"/>
<dbReference type="RefSeq" id="WP_130977290.1">
    <property type="nucleotide sequence ID" value="NZ_SISF01000023.1"/>
</dbReference>
<dbReference type="InterPro" id="IPR004919">
    <property type="entry name" value="GmrSD_N"/>
</dbReference>
<sequence>MKIQPHALSISNLLGTQNEQFLIPSYQRRYSWRPEQLYQLIDDLGMIETNEGHLLGSIVCLTGAHSGGLNTLELVDGQQRLTTISILLECLRERFEAEGNIDRVQEISRLLMCKTYDGPAMPKIKLDTMDAGEFKAHLEKPSGQGQSFLNDNLRKVFESAREWVSGQAPEDISKFTYKLISDAIIVRLDVSNAKDAFKLFETINNRGLKLSLTDIIKNFMLGNAARFGNDQLEAAKKSWSTLMSHLDGTDTDSFFRYFLISKLQARVTKSKVIEDFRWFFMSEVVEADILPDRGFYYWEEENEEDESGDADEAEVKLEAHANATTQITFKEFLENLVIAGKAFGELISGETGHKKIDRHLRNLRMIKATQAYGFLMHLRVGRIDDATFIKVLKLTENFLVRRHVCRERANETETLFAHLCEIDPQNPLQDLIESYRDYTPSDDKFQEDFASAQYPANIIERARYCLEQFEIAKHGTHQELAVLGSDEVHVEHIIPQKIQARRNRPEQEGWLAYLGDKAVHRHTRNVGRIGNLTLFAGTLNIMASNNPFEAQKSSYQKSSILLTKALGKQAHFRFAQVEARSKELAAVAVTQWPIP</sequence>
<gene>
    <name evidence="3" type="ORF">EYC79_04735</name>
</gene>
<evidence type="ECO:0000313" key="3">
    <source>
        <dbReference type="EMBL" id="TBN17113.1"/>
    </source>
</evidence>
<reference evidence="3 4" key="1">
    <citation type="submission" date="2019-02" db="EMBL/GenBank/DDBJ databases">
        <title>Current taxonomic status of genus Agrobacterium and description of Agrobacterium cavarae sp. nov. isolated from maize roots.</title>
        <authorList>
            <person name="Flores-Felix J.D."/>
            <person name="Menendez E."/>
            <person name="Ramirez-Bahena M.H."/>
            <person name="Garcia-Fraile P."/>
            <person name="Velazquez E."/>
        </authorList>
    </citation>
    <scope>NUCLEOTIDE SEQUENCE [LARGE SCALE GENOMIC DNA]</scope>
    <source>
        <strain evidence="3 4">RZME10</strain>
    </source>
</reference>
<evidence type="ECO:0000259" key="1">
    <source>
        <dbReference type="Pfam" id="PF03235"/>
    </source>
</evidence>
<protein>
    <submittedName>
        <fullName evidence="3">DUF262 domain-containing protein</fullName>
    </submittedName>
</protein>
<dbReference type="GeneID" id="301040484"/>
<dbReference type="EMBL" id="SISF01000023">
    <property type="protein sequence ID" value="TBN17113.1"/>
    <property type="molecule type" value="Genomic_DNA"/>
</dbReference>